<dbReference type="InterPro" id="IPR052147">
    <property type="entry name" value="PP2-like/Lectin"/>
</dbReference>
<dbReference type="OrthoDB" id="533833at2759"/>
<dbReference type="PANTHER" id="PTHR48478">
    <property type="entry name" value="LECTIN-LIKE"/>
    <property type="match status" value="1"/>
</dbReference>
<gene>
    <name evidence="2" type="ORF">ZIOFF_074012</name>
</gene>
<reference evidence="2 3" key="1">
    <citation type="submission" date="2020-08" db="EMBL/GenBank/DDBJ databases">
        <title>Plant Genome Project.</title>
        <authorList>
            <person name="Zhang R.-G."/>
        </authorList>
    </citation>
    <scope>NUCLEOTIDE SEQUENCE [LARGE SCALE GENOMIC DNA]</scope>
    <source>
        <tissue evidence="2">Rhizome</tissue>
    </source>
</reference>
<organism evidence="2 3">
    <name type="scientific">Zingiber officinale</name>
    <name type="common">Ginger</name>
    <name type="synonym">Amomum zingiber</name>
    <dbReference type="NCBI Taxonomy" id="94328"/>
    <lineage>
        <taxon>Eukaryota</taxon>
        <taxon>Viridiplantae</taxon>
        <taxon>Streptophyta</taxon>
        <taxon>Embryophyta</taxon>
        <taxon>Tracheophyta</taxon>
        <taxon>Spermatophyta</taxon>
        <taxon>Magnoliopsida</taxon>
        <taxon>Liliopsida</taxon>
        <taxon>Zingiberales</taxon>
        <taxon>Zingiberaceae</taxon>
        <taxon>Zingiber</taxon>
    </lineage>
</organism>
<name>A0A8J5ET07_ZINOF</name>
<dbReference type="GO" id="GO:0030246">
    <property type="term" value="F:carbohydrate binding"/>
    <property type="evidence" value="ECO:0007669"/>
    <property type="project" value="InterPro"/>
</dbReference>
<evidence type="ECO:0000313" key="3">
    <source>
        <dbReference type="Proteomes" id="UP000734854"/>
    </source>
</evidence>
<accession>A0A8J5ET07</accession>
<comment type="caution">
    <text evidence="2">The sequence shown here is derived from an EMBL/GenBank/DDBJ whole genome shotgun (WGS) entry which is preliminary data.</text>
</comment>
<feature type="compositionally biased region" description="Polar residues" evidence="1">
    <location>
        <begin position="1"/>
        <end position="20"/>
    </location>
</feature>
<sequence length="207" mass="23940">MGSAPSQEPKNNEYGQNTTEVPIDRVQRLEPITRSDPNKSKASVWKRHWLDDESKIHCFALFARDLSITWGDDQRYWQWTVCKGEEDSEFETAVLKAVCWLDIFGKFDTSNLTPKVKYEVVFVVMMSKNSYGWEVPVTLRVKFPDERAEEHSERLEDKPKGQWIELKVCEFVTPPKPNGDVEVSLFRRGGAWKCGLMVKGAVIRPKK</sequence>
<dbReference type="InterPro" id="IPR025886">
    <property type="entry name" value="PP2-like"/>
</dbReference>
<dbReference type="Proteomes" id="UP000734854">
    <property type="component" value="Unassembled WGS sequence"/>
</dbReference>
<evidence type="ECO:0000256" key="1">
    <source>
        <dbReference type="SAM" id="MobiDB-lite"/>
    </source>
</evidence>
<dbReference type="Pfam" id="PF14299">
    <property type="entry name" value="PP2"/>
    <property type="match status" value="1"/>
</dbReference>
<dbReference type="PANTHER" id="PTHR48478:SF1">
    <property type="entry name" value="LECTIN-LIKE"/>
    <property type="match status" value="1"/>
</dbReference>
<feature type="region of interest" description="Disordered" evidence="1">
    <location>
        <begin position="1"/>
        <end position="38"/>
    </location>
</feature>
<keyword evidence="3" id="KW-1185">Reference proteome</keyword>
<feature type="compositionally biased region" description="Basic and acidic residues" evidence="1">
    <location>
        <begin position="22"/>
        <end position="38"/>
    </location>
</feature>
<dbReference type="EMBL" id="JACMSC010000022">
    <property type="protein sequence ID" value="KAG6469304.1"/>
    <property type="molecule type" value="Genomic_DNA"/>
</dbReference>
<protein>
    <submittedName>
        <fullName evidence="2">Uncharacterized protein</fullName>
    </submittedName>
</protein>
<proteinExistence type="predicted"/>
<dbReference type="AlphaFoldDB" id="A0A8J5ET07"/>
<evidence type="ECO:0000313" key="2">
    <source>
        <dbReference type="EMBL" id="KAG6469304.1"/>
    </source>
</evidence>